<comment type="caution">
    <text evidence="6">The sequence shown here is derived from an EMBL/GenBank/DDBJ whole genome shotgun (WGS) entry which is preliminary data.</text>
</comment>
<feature type="signal peptide" evidence="4">
    <location>
        <begin position="1"/>
        <end position="20"/>
    </location>
</feature>
<feature type="domain" description="Serpin" evidence="5">
    <location>
        <begin position="31"/>
        <end position="390"/>
    </location>
</feature>
<keyword evidence="4" id="KW-0732">Signal</keyword>
<accession>A0A4C1Z0C8</accession>
<keyword evidence="7" id="KW-1185">Reference proteome</keyword>
<dbReference type="SMART" id="SM00093">
    <property type="entry name" value="SERPIN"/>
    <property type="match status" value="1"/>
</dbReference>
<dbReference type="InterPro" id="IPR042185">
    <property type="entry name" value="Serpin_sf_2"/>
</dbReference>
<dbReference type="GO" id="GO:0005615">
    <property type="term" value="C:extracellular space"/>
    <property type="evidence" value="ECO:0007669"/>
    <property type="project" value="InterPro"/>
</dbReference>
<protein>
    <submittedName>
        <fullName evidence="6">Antithrombin-III</fullName>
    </submittedName>
</protein>
<dbReference type="GO" id="GO:0004867">
    <property type="term" value="F:serine-type endopeptidase inhibitor activity"/>
    <property type="evidence" value="ECO:0007669"/>
    <property type="project" value="UniProtKB-KW"/>
</dbReference>
<dbReference type="CDD" id="cd19598">
    <property type="entry name" value="serpin77Ba-like_insects"/>
    <property type="match status" value="1"/>
</dbReference>
<dbReference type="PANTHER" id="PTHR11461">
    <property type="entry name" value="SERINE PROTEASE INHIBITOR, SERPIN"/>
    <property type="match status" value="1"/>
</dbReference>
<dbReference type="InterPro" id="IPR000215">
    <property type="entry name" value="Serpin_fam"/>
</dbReference>
<dbReference type="EMBL" id="BGZK01001544">
    <property type="protein sequence ID" value="GBP82046.1"/>
    <property type="molecule type" value="Genomic_DNA"/>
</dbReference>
<evidence type="ECO:0000256" key="1">
    <source>
        <dbReference type="ARBA" id="ARBA00022690"/>
    </source>
</evidence>
<evidence type="ECO:0000259" key="5">
    <source>
        <dbReference type="SMART" id="SM00093"/>
    </source>
</evidence>
<dbReference type="STRING" id="151549.A0A4C1Z0C8"/>
<dbReference type="SUPFAM" id="SSF56574">
    <property type="entry name" value="Serpins"/>
    <property type="match status" value="1"/>
</dbReference>
<dbReference type="Proteomes" id="UP000299102">
    <property type="component" value="Unassembled WGS sequence"/>
</dbReference>
<dbReference type="OrthoDB" id="9440847at2759"/>
<dbReference type="PROSITE" id="PS00284">
    <property type="entry name" value="SERPIN"/>
    <property type="match status" value="1"/>
</dbReference>
<comment type="similarity">
    <text evidence="3">Belongs to the serpin family.</text>
</comment>
<keyword evidence="1" id="KW-0646">Protease inhibitor</keyword>
<dbReference type="InterPro" id="IPR042178">
    <property type="entry name" value="Serpin_sf_1"/>
</dbReference>
<evidence type="ECO:0000313" key="7">
    <source>
        <dbReference type="Proteomes" id="UP000299102"/>
    </source>
</evidence>
<reference evidence="6 7" key="1">
    <citation type="journal article" date="2019" name="Commun. Biol.">
        <title>The bagworm genome reveals a unique fibroin gene that provides high tensile strength.</title>
        <authorList>
            <person name="Kono N."/>
            <person name="Nakamura H."/>
            <person name="Ohtoshi R."/>
            <person name="Tomita M."/>
            <person name="Numata K."/>
            <person name="Arakawa K."/>
        </authorList>
    </citation>
    <scope>NUCLEOTIDE SEQUENCE [LARGE SCALE GENOMIC DNA]</scope>
</reference>
<evidence type="ECO:0000256" key="3">
    <source>
        <dbReference type="RuleBase" id="RU000411"/>
    </source>
</evidence>
<proteinExistence type="inferred from homology"/>
<sequence>MHESATFCYVILSLCAPLYGVNFDGINDFSFRLMENVAVTNENNFAISPLSIWNVYSLLAEGASGRTFEELTLQLNLPKDVAATQALHNSTGEILRNLNDVTLKKHSALFADCEIGIHKDFCETATLYDSEVFTVDAKNTTRLASDINYYVCVGTEGYIKDAVTAEMLNDVKLIMVDAMYFRANWTRPFDLARTKQEPFYDHRGRNIGSVNMMYQKASNTVAYVESLGAEILELPYGKEERFSMIILLPLQGSSMKRLLKNLSQHPYKEWSNELKSGDSLPEIECYVPRFKITSHIDLVQPLKYMGLYEIFDPQKCELPGISDNPLFVSQSFQKVELEVNEEGTKSAVATVVHLEDRILGQRFEVNRPFVYFIMEKKSNIMLFAGVYTEPSVI</sequence>
<organism evidence="6 7">
    <name type="scientific">Eumeta variegata</name>
    <name type="common">Bagworm moth</name>
    <name type="synonym">Eumeta japonica</name>
    <dbReference type="NCBI Taxonomy" id="151549"/>
    <lineage>
        <taxon>Eukaryota</taxon>
        <taxon>Metazoa</taxon>
        <taxon>Ecdysozoa</taxon>
        <taxon>Arthropoda</taxon>
        <taxon>Hexapoda</taxon>
        <taxon>Insecta</taxon>
        <taxon>Pterygota</taxon>
        <taxon>Neoptera</taxon>
        <taxon>Endopterygota</taxon>
        <taxon>Lepidoptera</taxon>
        <taxon>Glossata</taxon>
        <taxon>Ditrysia</taxon>
        <taxon>Tineoidea</taxon>
        <taxon>Psychidae</taxon>
        <taxon>Oiketicinae</taxon>
        <taxon>Eumeta</taxon>
    </lineage>
</organism>
<dbReference type="PANTHER" id="PTHR11461:SF367">
    <property type="entry name" value="GH21475P-RELATED"/>
    <property type="match status" value="1"/>
</dbReference>
<evidence type="ECO:0000256" key="2">
    <source>
        <dbReference type="ARBA" id="ARBA00022900"/>
    </source>
</evidence>
<evidence type="ECO:0000256" key="4">
    <source>
        <dbReference type="SAM" id="SignalP"/>
    </source>
</evidence>
<dbReference type="InterPro" id="IPR023795">
    <property type="entry name" value="Serpin_CS"/>
</dbReference>
<dbReference type="InterPro" id="IPR023796">
    <property type="entry name" value="Serpin_dom"/>
</dbReference>
<dbReference type="Gene3D" id="3.30.497.10">
    <property type="entry name" value="Antithrombin, subunit I, domain 2"/>
    <property type="match status" value="1"/>
</dbReference>
<dbReference type="Pfam" id="PF00079">
    <property type="entry name" value="Serpin"/>
    <property type="match status" value="1"/>
</dbReference>
<dbReference type="Gene3D" id="2.30.39.10">
    <property type="entry name" value="Alpha-1-antitrypsin, domain 1"/>
    <property type="match status" value="1"/>
</dbReference>
<dbReference type="AlphaFoldDB" id="A0A4C1Z0C8"/>
<evidence type="ECO:0000313" key="6">
    <source>
        <dbReference type="EMBL" id="GBP82046.1"/>
    </source>
</evidence>
<name>A0A4C1Z0C8_EUMVA</name>
<dbReference type="InterPro" id="IPR036186">
    <property type="entry name" value="Serpin_sf"/>
</dbReference>
<gene>
    <name evidence="6" type="primary">SERPINC1</name>
    <name evidence="6" type="ORF">EVAR_32147_1</name>
</gene>
<feature type="chain" id="PRO_5020037592" evidence="4">
    <location>
        <begin position="21"/>
        <end position="393"/>
    </location>
</feature>
<keyword evidence="2" id="KW-0722">Serine protease inhibitor</keyword>